<proteinExistence type="predicted"/>
<dbReference type="Proteomes" id="UP001321018">
    <property type="component" value="Unassembled WGS sequence"/>
</dbReference>
<accession>A0AAP2Z3V4</accession>
<reference evidence="1" key="1">
    <citation type="submission" date="2022-09" db="EMBL/GenBank/DDBJ databases">
        <title>Enrichment on poylsaccharides allowed isolation of novel metabolic and taxonomic groups of Haloarchaea.</title>
        <authorList>
            <person name="Sorokin D.Y."/>
            <person name="Elcheninov A.G."/>
            <person name="Khizhniak T.V."/>
            <person name="Kolganova T.V."/>
            <person name="Kublanov I.V."/>
        </authorList>
    </citation>
    <scope>NUCLEOTIDE SEQUENCE</scope>
    <source>
        <strain evidence="1">AArc-xg1-1</strain>
    </source>
</reference>
<dbReference type="EMBL" id="JAOPKA010000030">
    <property type="protein sequence ID" value="MCU4744482.1"/>
    <property type="molecule type" value="Genomic_DNA"/>
</dbReference>
<gene>
    <name evidence="1" type="ORF">OB960_24230</name>
</gene>
<protein>
    <submittedName>
        <fullName evidence="1">Uncharacterized protein</fullName>
    </submittedName>
</protein>
<name>A0AAP2Z3V4_9EURY</name>
<comment type="caution">
    <text evidence="1">The sequence shown here is derived from an EMBL/GenBank/DDBJ whole genome shotgun (WGS) entry which is preliminary data.</text>
</comment>
<dbReference type="RefSeq" id="WP_338006289.1">
    <property type="nucleotide sequence ID" value="NZ_JAOPKA010000030.1"/>
</dbReference>
<sequence>MAEFEDTLGRFRGRPFRLKHLDAGITVGDLQILRDTGLIEIDESLAGFNRVHDYLITPTGEEFLNRLDAIETSTIPNRDQYDAIVTNLEMIRDLPRGAGVEFEASEFNYNPKKFASLHEAGLIDVAVEREWSANTWETTDALTNTKNWI</sequence>
<organism evidence="1 2">
    <name type="scientific">Natronoglomus mannanivorans</name>
    <dbReference type="NCBI Taxonomy" id="2979990"/>
    <lineage>
        <taxon>Archaea</taxon>
        <taxon>Methanobacteriati</taxon>
        <taxon>Methanobacteriota</taxon>
        <taxon>Stenosarchaea group</taxon>
        <taxon>Halobacteria</taxon>
        <taxon>Halobacteriales</taxon>
        <taxon>Natrialbaceae</taxon>
        <taxon>Natronoglomus</taxon>
    </lineage>
</organism>
<evidence type="ECO:0000313" key="1">
    <source>
        <dbReference type="EMBL" id="MCU4744482.1"/>
    </source>
</evidence>
<evidence type="ECO:0000313" key="2">
    <source>
        <dbReference type="Proteomes" id="UP001321018"/>
    </source>
</evidence>
<dbReference type="AlphaFoldDB" id="A0AAP2Z3V4"/>